<name>A0AAE1DX12_9GAST</name>
<dbReference type="AlphaFoldDB" id="A0AAE1DX12"/>
<sequence length="337" mass="36519">MPVVHGELVASNALRLPGYLSSLYPSPTPVSRFIPVFQKIERVFPDPISVRSPEHLDESDDEGYSTIHDDAGPEVFPRVQTDKRTRPLPLPPDKQDISLRKSLPSTDATSSLEPSSMPRQNSYGAISSYPRSITVSTSADVPSIEISNTTLASITTDSSTSLTAVLVSPSKITTRKAAPGVKKSSTQASLPSPWQTNPVPHTFPYRAAQYYYLGLVNIRSGHPSLSIQSQIKLVRKIDRDMELVTMQDDLPVPENLCSGFHLIGLRNGSLCVLGLVTEVPGDDYHRYLRILKLTGDRCSHSDAPSYDTSALSPGGGENAEGTPPSNVLSAKHAIYLG</sequence>
<keyword evidence="3" id="KW-1185">Reference proteome</keyword>
<organism evidence="2 3">
    <name type="scientific">Elysia crispata</name>
    <name type="common">lettuce slug</name>
    <dbReference type="NCBI Taxonomy" id="231223"/>
    <lineage>
        <taxon>Eukaryota</taxon>
        <taxon>Metazoa</taxon>
        <taxon>Spiralia</taxon>
        <taxon>Lophotrochozoa</taxon>
        <taxon>Mollusca</taxon>
        <taxon>Gastropoda</taxon>
        <taxon>Heterobranchia</taxon>
        <taxon>Euthyneura</taxon>
        <taxon>Panpulmonata</taxon>
        <taxon>Sacoglossa</taxon>
        <taxon>Placobranchoidea</taxon>
        <taxon>Plakobranchidae</taxon>
        <taxon>Elysia</taxon>
    </lineage>
</organism>
<gene>
    <name evidence="2" type="ORF">RRG08_054787</name>
</gene>
<dbReference type="Proteomes" id="UP001283361">
    <property type="component" value="Unassembled WGS sequence"/>
</dbReference>
<feature type="compositionally biased region" description="Polar residues" evidence="1">
    <location>
        <begin position="103"/>
        <end position="125"/>
    </location>
</feature>
<dbReference type="EMBL" id="JAWDGP010002221">
    <property type="protein sequence ID" value="KAK3784663.1"/>
    <property type="molecule type" value="Genomic_DNA"/>
</dbReference>
<evidence type="ECO:0000313" key="2">
    <source>
        <dbReference type="EMBL" id="KAK3784663.1"/>
    </source>
</evidence>
<comment type="caution">
    <text evidence="2">The sequence shown here is derived from an EMBL/GenBank/DDBJ whole genome shotgun (WGS) entry which is preliminary data.</text>
</comment>
<proteinExistence type="predicted"/>
<accession>A0AAE1DX12</accession>
<evidence type="ECO:0000256" key="1">
    <source>
        <dbReference type="SAM" id="MobiDB-lite"/>
    </source>
</evidence>
<reference evidence="2" key="1">
    <citation type="journal article" date="2023" name="G3 (Bethesda)">
        <title>A reference genome for the long-term kleptoplast-retaining sea slug Elysia crispata morphotype clarki.</title>
        <authorList>
            <person name="Eastman K.E."/>
            <person name="Pendleton A.L."/>
            <person name="Shaikh M.A."/>
            <person name="Suttiyut T."/>
            <person name="Ogas R."/>
            <person name="Tomko P."/>
            <person name="Gavelis G."/>
            <person name="Widhalm J.R."/>
            <person name="Wisecaver J.H."/>
        </authorList>
    </citation>
    <scope>NUCLEOTIDE SEQUENCE</scope>
    <source>
        <strain evidence="2">ECLA1</strain>
    </source>
</reference>
<protein>
    <submittedName>
        <fullName evidence="2">Uncharacterized protein</fullName>
    </submittedName>
</protein>
<evidence type="ECO:0000313" key="3">
    <source>
        <dbReference type="Proteomes" id="UP001283361"/>
    </source>
</evidence>
<feature type="region of interest" description="Disordered" evidence="1">
    <location>
        <begin position="49"/>
        <end position="125"/>
    </location>
</feature>
<feature type="region of interest" description="Disordered" evidence="1">
    <location>
        <begin position="298"/>
        <end position="325"/>
    </location>
</feature>